<evidence type="ECO:0000313" key="3">
    <source>
        <dbReference type="EMBL" id="HFK96674.1"/>
    </source>
</evidence>
<dbReference type="InterPro" id="IPR050194">
    <property type="entry name" value="Glycosyltransferase_grp1"/>
</dbReference>
<dbReference type="InterPro" id="IPR016195">
    <property type="entry name" value="Pol/histidinol_Pase-like"/>
</dbReference>
<feature type="domain" description="Glycosyltransferase subfamily 4-like N-terminal" evidence="2">
    <location>
        <begin position="447"/>
        <end position="616"/>
    </location>
</feature>
<organism evidence="3">
    <name type="scientific">Desulfacinum infernum</name>
    <dbReference type="NCBI Taxonomy" id="35837"/>
    <lineage>
        <taxon>Bacteria</taxon>
        <taxon>Pseudomonadati</taxon>
        <taxon>Thermodesulfobacteriota</taxon>
        <taxon>Syntrophobacteria</taxon>
        <taxon>Syntrophobacterales</taxon>
        <taxon>Syntrophobacteraceae</taxon>
        <taxon>Desulfacinum</taxon>
    </lineage>
</organism>
<dbReference type="CDD" id="cd07432">
    <property type="entry name" value="PHP_HisPPase"/>
    <property type="match status" value="1"/>
</dbReference>
<evidence type="ECO:0000259" key="1">
    <source>
        <dbReference type="Pfam" id="PF00534"/>
    </source>
</evidence>
<dbReference type="CDD" id="cd03814">
    <property type="entry name" value="GT4-like"/>
    <property type="match status" value="1"/>
</dbReference>
<feature type="domain" description="Glycosyl transferase family 1" evidence="1">
    <location>
        <begin position="631"/>
        <end position="787"/>
    </location>
</feature>
<dbReference type="PANTHER" id="PTHR45947:SF3">
    <property type="entry name" value="SULFOQUINOVOSYL TRANSFERASE SQD2"/>
    <property type="match status" value="1"/>
</dbReference>
<comment type="caution">
    <text evidence="3">The sequence shown here is derived from an EMBL/GenBank/DDBJ whole genome shotgun (WGS) entry which is preliminary data.</text>
</comment>
<dbReference type="InterPro" id="IPR001296">
    <property type="entry name" value="Glyco_trans_1"/>
</dbReference>
<dbReference type="InterPro" id="IPR028098">
    <property type="entry name" value="Glyco_trans_4-like_N"/>
</dbReference>
<reference evidence="3" key="1">
    <citation type="journal article" date="2020" name="mSystems">
        <title>Genome- and Community-Level Interaction Insights into Carbon Utilization and Element Cycling Functions of Hydrothermarchaeota in Hydrothermal Sediment.</title>
        <authorList>
            <person name="Zhou Z."/>
            <person name="Liu Y."/>
            <person name="Xu W."/>
            <person name="Pan J."/>
            <person name="Luo Z.H."/>
            <person name="Li M."/>
        </authorList>
    </citation>
    <scope>NUCLEOTIDE SEQUENCE [LARGE SCALE GENOMIC DNA]</scope>
    <source>
        <strain evidence="3">SpSt-456</strain>
    </source>
</reference>
<dbReference type="GO" id="GO:0016757">
    <property type="term" value="F:glycosyltransferase activity"/>
    <property type="evidence" value="ECO:0007669"/>
    <property type="project" value="InterPro"/>
</dbReference>
<dbReference type="AlphaFoldDB" id="A0A831ZRC8"/>
<accession>A0A831ZRC8</accession>
<gene>
    <name evidence="3" type="ORF">ENS06_05040</name>
</gene>
<dbReference type="Gene3D" id="3.40.50.2000">
    <property type="entry name" value="Glycogen Phosphorylase B"/>
    <property type="match status" value="2"/>
</dbReference>
<dbReference type="Pfam" id="PF13439">
    <property type="entry name" value="Glyco_transf_4"/>
    <property type="match status" value="1"/>
</dbReference>
<dbReference type="SUPFAM" id="SSF89550">
    <property type="entry name" value="PHP domain-like"/>
    <property type="match status" value="1"/>
</dbReference>
<proteinExistence type="predicted"/>
<keyword evidence="3" id="KW-0808">Transferase</keyword>
<sequence>MKADLHVHSRFSTRPSQWILQKLGCPESFTQPTDVYRIARNKGMDLVTITDHNTIDGVAEIAHLPGVFVSEEVTTYFPEDRCKVHVLAYGLSADEHRDIQKVRENIYDLVAYLRERKIVHAVAHPLYRINEKLTAEHFEKMLLLFRIFELNGARNDAQNRMLRAILSAVDGSVLERLAEKHRDVPIPWERGRKWMIGGSDDHSSLNIARFWTSVSGALDIASFLEGIDKGEADVEGVPATPLTMAHNLYGIAYQYYRDRFRLGRHLHKDVLLQFLERVLDVHRESASRSWSSRVYDLARSSRFWSRRRDAEKPLPPVQAFWKMSQSLVEKDGRFIAAAQGRTRLSVSAAEKLWYGFVEQACDGLLVKLSKRIGDQLRSANLFDVFGSLGSAGALYSLMAPFFVAFSHFTKDQIFAADVGRRFLAPKAFEPKGGELAVAHFSDTVLEVNGVARTLLQQLQVARSLGNRLTLLTSEDGARDLPTGVVNFEPVGRYAVPEYPELSLNIPPFLKILSFCYQEKFTQIHAATPGPMGLAALAVARILSLPIVSTYHTALPQYVRRLTGDEGLESLTWRYVIWYYNQMDKIYVPSAATGEELIGHGLPAEKVCTYPRGVDIEKFSPEKRSARFRVRHRIADKTAALYAGRLSKEKDLDVLCRAFRRLHEKHPKTALVIVGDGPYRQEMEKALSGTCAVFTGYLSGEALSEAFASCDFLVFPSTTDTFGNVVLEAQASGIPVIVSDQGGPRENVVPGRTGWIFTGHDEESLLGRMEWMCINAQKRREMGKQARKSMERRSFQRAFQAMWELFEAASEKEELRLPEAV</sequence>
<dbReference type="SUPFAM" id="SSF53756">
    <property type="entry name" value="UDP-Glycosyltransferase/glycogen phosphorylase"/>
    <property type="match status" value="1"/>
</dbReference>
<name>A0A831ZRC8_9BACT</name>
<evidence type="ECO:0000259" key="2">
    <source>
        <dbReference type="Pfam" id="PF13439"/>
    </source>
</evidence>
<dbReference type="EMBL" id="DSTK01000013">
    <property type="protein sequence ID" value="HFK96674.1"/>
    <property type="molecule type" value="Genomic_DNA"/>
</dbReference>
<protein>
    <submittedName>
        <fullName evidence="3">Glycosyltransferase</fullName>
    </submittedName>
</protein>
<dbReference type="PANTHER" id="PTHR45947">
    <property type="entry name" value="SULFOQUINOVOSYL TRANSFERASE SQD2"/>
    <property type="match status" value="1"/>
</dbReference>
<dbReference type="Gene3D" id="3.20.20.140">
    <property type="entry name" value="Metal-dependent hydrolases"/>
    <property type="match status" value="1"/>
</dbReference>
<dbReference type="Pfam" id="PF00534">
    <property type="entry name" value="Glycos_transf_1"/>
    <property type="match status" value="1"/>
</dbReference>